<dbReference type="Proteomes" id="UP000533637">
    <property type="component" value="Unassembled WGS sequence"/>
</dbReference>
<organism evidence="5 6">
    <name type="scientific">Parabacteroides faecis</name>
    <dbReference type="NCBI Taxonomy" id="1217282"/>
    <lineage>
        <taxon>Bacteria</taxon>
        <taxon>Pseudomonadati</taxon>
        <taxon>Bacteroidota</taxon>
        <taxon>Bacteroidia</taxon>
        <taxon>Bacteroidales</taxon>
        <taxon>Tannerellaceae</taxon>
        <taxon>Parabacteroides</taxon>
    </lineage>
</organism>
<proteinExistence type="predicted"/>
<dbReference type="InterPro" id="IPR032594">
    <property type="entry name" value="DUF4906"/>
</dbReference>
<feature type="chain" id="PRO_5045046008" description="DUF4906 domain-containing protein" evidence="1">
    <location>
        <begin position="31"/>
        <end position="951"/>
    </location>
</feature>
<dbReference type="EMBL" id="JACHOC010000002">
    <property type="protein sequence ID" value="MBB4621194.1"/>
    <property type="molecule type" value="Genomic_DNA"/>
</dbReference>
<dbReference type="RefSeq" id="WP_183669388.1">
    <property type="nucleotide sequence ID" value="NZ_BMPB01000003.1"/>
</dbReference>
<feature type="signal peptide" evidence="1">
    <location>
        <begin position="1"/>
        <end position="30"/>
    </location>
</feature>
<dbReference type="CDD" id="cd14948">
    <property type="entry name" value="BACON"/>
    <property type="match status" value="1"/>
</dbReference>
<keyword evidence="6" id="KW-1185">Reference proteome</keyword>
<accession>A0ABR6KK61</accession>
<evidence type="ECO:0000313" key="6">
    <source>
        <dbReference type="Proteomes" id="UP000533637"/>
    </source>
</evidence>
<evidence type="ECO:0000259" key="4">
    <source>
        <dbReference type="Pfam" id="PF16249"/>
    </source>
</evidence>
<name>A0ABR6KK61_9BACT</name>
<evidence type="ECO:0000313" key="5">
    <source>
        <dbReference type="EMBL" id="MBB4621194.1"/>
    </source>
</evidence>
<feature type="domain" description="BACON" evidence="3">
    <location>
        <begin position="791"/>
        <end position="840"/>
    </location>
</feature>
<gene>
    <name evidence="5" type="ORF">GGQ57_001088</name>
</gene>
<dbReference type="Pfam" id="PF07603">
    <property type="entry name" value="Lcl_C"/>
    <property type="match status" value="1"/>
</dbReference>
<feature type="domain" description="DUF4906" evidence="4">
    <location>
        <begin position="268"/>
        <end position="343"/>
    </location>
</feature>
<dbReference type="Pfam" id="PF16249">
    <property type="entry name" value="DUF4906"/>
    <property type="match status" value="1"/>
</dbReference>
<comment type="caution">
    <text evidence="5">The sequence shown here is derived from an EMBL/GenBank/DDBJ whole genome shotgun (WGS) entry which is preliminary data.</text>
</comment>
<keyword evidence="1" id="KW-0732">Signal</keyword>
<evidence type="ECO:0008006" key="7">
    <source>
        <dbReference type="Google" id="ProtNLM"/>
    </source>
</evidence>
<evidence type="ECO:0000259" key="3">
    <source>
        <dbReference type="Pfam" id="PF13004"/>
    </source>
</evidence>
<feature type="domain" description="BACON" evidence="3">
    <location>
        <begin position="396"/>
        <end position="455"/>
    </location>
</feature>
<evidence type="ECO:0000259" key="2">
    <source>
        <dbReference type="Pfam" id="PF07603"/>
    </source>
</evidence>
<dbReference type="InterPro" id="IPR013783">
    <property type="entry name" value="Ig-like_fold"/>
</dbReference>
<protein>
    <recommendedName>
        <fullName evidence="7">DUF4906 domain-containing protein</fullName>
    </recommendedName>
</protein>
<sequence length="951" mass="100501">MKQMSGIRYKRWICMSAWLFLLFVGSCTQADVENGDISPHMLKDVDAGFHLNVLASRAPTTRSITFTPEGTVDADSLAVGERERIGTRATQSLDEEQESKIAGLWVGQYDASTGTLLFNKYFASLTDNTVNIKLKQSQDGAQSHVWFIANAGDLGEIGDETKLKGHVLSYASTESGLPESNLCGMTGMWEGVVQEKGDKNITVELTRLLAKISFTYSIGGNNFSFTPSSVELKSVPQKSQVDVPESRLANMTYTGYAGTADKNGATMCWYLPENMAGTVKNGDAVDSEKKKTGKGVIHATFIELTGIAVQSGVTYENVTFCFYPGSDKNNYDIVRNSHYTMNVTLVGIDVSDERITVGRIPPIEVTEGNMPAEKGGTKEVQITARPGQAWSFDLEDWLSAVIEGKEAGTGVTVSHQGPAKVTFQAVSSNPKAEERSVSFSVNVNDNPWTITITQEGSTLTKGDDISLGAASGSEGSSTCKVTKGLQWQAAVSDEDWWSWADSNPAISGNESDGSEFPLKVKSLSSNPLAQERTGKITVAAGASFSDPTYPGLKGEIIVKQAGSTVEGSTVKLEPVAASNQSSSFTATLGLAWAAKVTQGDWLTLTGSTSGSTTTGSVQDITFDATVNPTASLRSGEITVRAGNETGGPTGVIVINQKASSLTASGDKTTLAATADDKGTLTFQATKGLPLSITKPEWLTLTATPPENATGEEQTLGYKTSSLNLNSTVNAGNISVTAGTMNQSVPVNQAASLFSVTSPVAEIAAVGGSTTGSVKATTGLPWTISPLTNNGITVSPTKGTGNTALTFTGSANTGADRKGTFTVSVTGANPARRAQVTVKQASGEIGAYVGNLQVCKTDGGSKNWSNANSYCNGLTAEGHSDWYLPSQDQLLTMYRSKQSLQATAGFQKFESSWTWSSTLQIASSYQVVSFYNGSTNAYGADAVMSFRCVRER</sequence>
<dbReference type="Gene3D" id="2.60.40.10">
    <property type="entry name" value="Immunoglobulins"/>
    <property type="match status" value="2"/>
</dbReference>
<dbReference type="InterPro" id="IPR011460">
    <property type="entry name" value="Lcl_C"/>
</dbReference>
<evidence type="ECO:0000256" key="1">
    <source>
        <dbReference type="SAM" id="SignalP"/>
    </source>
</evidence>
<dbReference type="PROSITE" id="PS51257">
    <property type="entry name" value="PROKAR_LIPOPROTEIN"/>
    <property type="match status" value="1"/>
</dbReference>
<dbReference type="InterPro" id="IPR024361">
    <property type="entry name" value="BACON"/>
</dbReference>
<reference evidence="5 6" key="1">
    <citation type="submission" date="2020-08" db="EMBL/GenBank/DDBJ databases">
        <title>Genomic Encyclopedia of Type Strains, Phase IV (KMG-IV): sequencing the most valuable type-strain genomes for metagenomic binning, comparative biology and taxonomic classification.</title>
        <authorList>
            <person name="Goeker M."/>
        </authorList>
    </citation>
    <scope>NUCLEOTIDE SEQUENCE [LARGE SCALE GENOMIC DNA]</scope>
    <source>
        <strain evidence="5 6">DSM 102983</strain>
    </source>
</reference>
<feature type="domain" description="Lcl C-terminal" evidence="2">
    <location>
        <begin position="854"/>
        <end position="949"/>
    </location>
</feature>
<feature type="domain" description="BACON" evidence="3">
    <location>
        <begin position="598"/>
        <end position="657"/>
    </location>
</feature>
<dbReference type="Pfam" id="PF13004">
    <property type="entry name" value="BACON"/>
    <property type="match status" value="3"/>
</dbReference>